<name>A0A846Y7Q9_9NOCA</name>
<feature type="compositionally biased region" description="Low complexity" evidence="1">
    <location>
        <begin position="10"/>
        <end position="35"/>
    </location>
</feature>
<evidence type="ECO:0000313" key="2">
    <source>
        <dbReference type="EMBL" id="NKY55606.1"/>
    </source>
</evidence>
<organism evidence="2 3">
    <name type="scientific">Nocardia flavorosea</name>
    <dbReference type="NCBI Taxonomy" id="53429"/>
    <lineage>
        <taxon>Bacteria</taxon>
        <taxon>Bacillati</taxon>
        <taxon>Actinomycetota</taxon>
        <taxon>Actinomycetes</taxon>
        <taxon>Mycobacteriales</taxon>
        <taxon>Nocardiaceae</taxon>
        <taxon>Nocardia</taxon>
    </lineage>
</organism>
<protein>
    <submittedName>
        <fullName evidence="2">DUF4254 domain-containing protein</fullName>
    </submittedName>
</protein>
<proteinExistence type="predicted"/>
<feature type="region of interest" description="Disordered" evidence="1">
    <location>
        <begin position="1"/>
        <end position="35"/>
    </location>
</feature>
<gene>
    <name evidence="2" type="ORF">HGA15_05395</name>
</gene>
<dbReference type="EMBL" id="JAAXOT010000002">
    <property type="protein sequence ID" value="NKY55606.1"/>
    <property type="molecule type" value="Genomic_DNA"/>
</dbReference>
<dbReference type="Proteomes" id="UP000570678">
    <property type="component" value="Unassembled WGS sequence"/>
</dbReference>
<sequence>MDSQSPGPGNRRPANTATAAPNSTAARNSRARPAALRLPDQRELVAAFTAAEYEPAGQPLLVWANALAHLHRSRHGDPLSTAGIDCRRAEVVELIDRWIGAAATAARPHRLRADSLGTTIDRMAAAHVHANHLLHHCERVSDDRVHAAWYRLALLADEWTDLVTGAEPVRRRS</sequence>
<dbReference type="RefSeq" id="WP_062973422.1">
    <property type="nucleotide sequence ID" value="NZ_JAAXOT010000002.1"/>
</dbReference>
<evidence type="ECO:0000313" key="3">
    <source>
        <dbReference type="Proteomes" id="UP000570678"/>
    </source>
</evidence>
<comment type="caution">
    <text evidence="2">The sequence shown here is derived from an EMBL/GenBank/DDBJ whole genome shotgun (WGS) entry which is preliminary data.</text>
</comment>
<dbReference type="Pfam" id="PF14063">
    <property type="entry name" value="DUF4254"/>
    <property type="match status" value="1"/>
</dbReference>
<reference evidence="2 3" key="1">
    <citation type="submission" date="2020-04" db="EMBL/GenBank/DDBJ databases">
        <title>MicrobeNet Type strains.</title>
        <authorList>
            <person name="Nicholson A.C."/>
        </authorList>
    </citation>
    <scope>NUCLEOTIDE SEQUENCE [LARGE SCALE GENOMIC DNA]</scope>
    <source>
        <strain evidence="2 3">JCM 3332</strain>
    </source>
</reference>
<evidence type="ECO:0000256" key="1">
    <source>
        <dbReference type="SAM" id="MobiDB-lite"/>
    </source>
</evidence>
<keyword evidence="3" id="KW-1185">Reference proteome</keyword>
<dbReference type="AlphaFoldDB" id="A0A846Y7Q9"/>
<dbReference type="InterPro" id="IPR025350">
    <property type="entry name" value="DUF4254"/>
</dbReference>
<accession>A0A846Y7Q9</accession>